<dbReference type="Pfam" id="PF00149">
    <property type="entry name" value="Metallophos"/>
    <property type="match status" value="1"/>
</dbReference>
<evidence type="ECO:0000313" key="2">
    <source>
        <dbReference type="EMBL" id="QHU27834.1"/>
    </source>
</evidence>
<evidence type="ECO:0000259" key="1">
    <source>
        <dbReference type="Pfam" id="PF00149"/>
    </source>
</evidence>
<protein>
    <recommendedName>
        <fullName evidence="1">Calcineurin-like phosphoesterase domain-containing protein</fullName>
    </recommendedName>
</protein>
<sequence length="690" mass="79993">MAKKIAKKIVNKKKRGGGGEHNDVGIYEFGGNDVDINFFSDLEGNMPQEIKELTGINENGIIKPLANNRVLVFTGDLIDRGEMSISNLKNMLKLKENYQYNVILACGNRDLNKIRCVKEFWIAEIFTILKDENNMDKSIEDIFNIIKKSYKEDKTKFKFKYLAKDIKADINIRGIYIKKYFEEEYSDELVKRVNFIYKNTYGAQKQIEFFKSEFLKLFNLPNIFKDDDAKLDDDYANPYICLFIAMMNMIMGNIWGDDVKIPKVFIEYKGLYIKYLKKCHIMAKITIGDKLIFASHSGVPLNDNMFMIPSTIGFEPQNKTLHINIKNIELLNREFANFLINFCNYYNDVISEKVPINYKRKMVLKEMELHKMELVKTSEIDYKNYIAISTACLNHCGNYYTYYPHEHSNSINSSFSPIVTIHSLDEKGPLKYKNIPIILDSEYDKFKKIYNIFGHQPAGLLPSFSTAENNEKMQKTFHIDLDISRAENMDKSNTDSYVYLQITADDDRFIGKTIVAMRDVYELSLHDDNKLRGIIKTDKITIPHEPPASDKTSYNVTLDDEKPQLYHTIIKEYNTTTKATVINDIGNQETIEQDISYPVILHSIDGQQYYGMCSQNFHLLTYNTEQNTEQIVTGGRSNKYKKSEKRFINGKRKMVIYTGKRGGEYVKVKGTFISLVKYKKIISKAVKKAK</sequence>
<proteinExistence type="predicted"/>
<dbReference type="GO" id="GO:0016787">
    <property type="term" value="F:hydrolase activity"/>
    <property type="evidence" value="ECO:0007669"/>
    <property type="project" value="InterPro"/>
</dbReference>
<dbReference type="Gene3D" id="3.60.21.10">
    <property type="match status" value="1"/>
</dbReference>
<name>A0A6C0LE51_9ZZZZ</name>
<dbReference type="InterPro" id="IPR029052">
    <property type="entry name" value="Metallo-depent_PP-like"/>
</dbReference>
<dbReference type="AlphaFoldDB" id="A0A6C0LE51"/>
<feature type="domain" description="Calcineurin-like phosphoesterase" evidence="1">
    <location>
        <begin position="40"/>
        <end position="192"/>
    </location>
</feature>
<reference evidence="2" key="1">
    <citation type="journal article" date="2020" name="Nature">
        <title>Giant virus diversity and host interactions through global metagenomics.</title>
        <authorList>
            <person name="Schulz F."/>
            <person name="Roux S."/>
            <person name="Paez-Espino D."/>
            <person name="Jungbluth S."/>
            <person name="Walsh D.A."/>
            <person name="Denef V.J."/>
            <person name="McMahon K.D."/>
            <person name="Konstantinidis K.T."/>
            <person name="Eloe-Fadrosh E.A."/>
            <person name="Kyrpides N.C."/>
            <person name="Woyke T."/>
        </authorList>
    </citation>
    <scope>NUCLEOTIDE SEQUENCE</scope>
    <source>
        <strain evidence="2">GVMAG-M-3300027769-26</strain>
    </source>
</reference>
<dbReference type="SUPFAM" id="SSF56300">
    <property type="entry name" value="Metallo-dependent phosphatases"/>
    <property type="match status" value="1"/>
</dbReference>
<organism evidence="2">
    <name type="scientific">viral metagenome</name>
    <dbReference type="NCBI Taxonomy" id="1070528"/>
    <lineage>
        <taxon>unclassified sequences</taxon>
        <taxon>metagenomes</taxon>
        <taxon>organismal metagenomes</taxon>
    </lineage>
</organism>
<dbReference type="InterPro" id="IPR004843">
    <property type="entry name" value="Calcineurin-like_PHP"/>
</dbReference>
<accession>A0A6C0LE51</accession>
<dbReference type="EMBL" id="MN740463">
    <property type="protein sequence ID" value="QHU27834.1"/>
    <property type="molecule type" value="Genomic_DNA"/>
</dbReference>